<dbReference type="RefSeq" id="WP_025343614.1">
    <property type="nucleotide sequence ID" value="NZ_CP007201.1"/>
</dbReference>
<gene>
    <name evidence="5" type="ORF">SMUL_0419</name>
</gene>
<name>A0AA86DYS7_SULMK</name>
<proteinExistence type="predicted"/>
<dbReference type="InterPro" id="IPR002104">
    <property type="entry name" value="Integrase_catalytic"/>
</dbReference>
<evidence type="ECO:0000313" key="6">
    <source>
        <dbReference type="Proteomes" id="UP000019322"/>
    </source>
</evidence>
<dbReference type="InterPro" id="IPR013762">
    <property type="entry name" value="Integrase-like_cat_sf"/>
</dbReference>
<comment type="subcellular location">
    <subcellularLocation>
        <location evidence="1">Cytoplasm</location>
    </subcellularLocation>
</comment>
<dbReference type="SUPFAM" id="SSF56349">
    <property type="entry name" value="DNA breaking-rejoining enzymes"/>
    <property type="match status" value="1"/>
</dbReference>
<dbReference type="EMBL" id="CP007201">
    <property type="protein sequence ID" value="AHJ11700.1"/>
    <property type="molecule type" value="Genomic_DNA"/>
</dbReference>
<dbReference type="PANTHER" id="PTHR30349:SF77">
    <property type="entry name" value="TYROSINE RECOMBINASE XERC"/>
    <property type="match status" value="1"/>
</dbReference>
<evidence type="ECO:0000259" key="4">
    <source>
        <dbReference type="PROSITE" id="PS51898"/>
    </source>
</evidence>
<evidence type="ECO:0000313" key="5">
    <source>
        <dbReference type="EMBL" id="AHJ11700.1"/>
    </source>
</evidence>
<dbReference type="InterPro" id="IPR011010">
    <property type="entry name" value="DNA_brk_join_enz"/>
</dbReference>
<organism evidence="5 6">
    <name type="scientific">Sulfurospirillum multivorans (strain DM 12446 / JCM 15788 / NBRC 109480)</name>
    <dbReference type="NCBI Taxonomy" id="1150621"/>
    <lineage>
        <taxon>Bacteria</taxon>
        <taxon>Pseudomonadati</taxon>
        <taxon>Campylobacterota</taxon>
        <taxon>Epsilonproteobacteria</taxon>
        <taxon>Campylobacterales</taxon>
        <taxon>Sulfurospirillaceae</taxon>
        <taxon>Sulfurospirillum</taxon>
    </lineage>
</organism>
<dbReference type="GO" id="GO:0003677">
    <property type="term" value="F:DNA binding"/>
    <property type="evidence" value="ECO:0007669"/>
    <property type="project" value="InterPro"/>
</dbReference>
<evidence type="ECO:0000256" key="2">
    <source>
        <dbReference type="ARBA" id="ARBA00022908"/>
    </source>
</evidence>
<dbReference type="KEGG" id="smul:SMUL_0419"/>
<sequence length="214" mass="24661">MTHELIEAEIIETLPIKRGKQEIVPIQQDDAEDDIKYLSVAELNTLLYISDSSYRLAWLVCYETASRISEALKLTFGDLNLETNRLKVINLKQRKKNSFRLIKISDRLKSLILQEQLSRNATKDGFILKNRDRTTYNYAFIKYATQANIERERAHPHTLRHSRAIHLLDSGANIVLVSNALGHKSIKSTLIYLKYSNQELDKALENANARLYGM</sequence>
<dbReference type="PROSITE" id="PS51898">
    <property type="entry name" value="TYR_RECOMBINASE"/>
    <property type="match status" value="1"/>
</dbReference>
<protein>
    <submittedName>
        <fullName evidence="5">Tyrosine recombinase</fullName>
    </submittedName>
</protein>
<dbReference type="GO" id="GO:0005737">
    <property type="term" value="C:cytoplasm"/>
    <property type="evidence" value="ECO:0007669"/>
    <property type="project" value="UniProtKB-SubCell"/>
</dbReference>
<dbReference type="GO" id="GO:0015074">
    <property type="term" value="P:DNA integration"/>
    <property type="evidence" value="ECO:0007669"/>
    <property type="project" value="UniProtKB-KW"/>
</dbReference>
<feature type="domain" description="Tyr recombinase" evidence="4">
    <location>
        <begin position="33"/>
        <end position="205"/>
    </location>
</feature>
<reference evidence="5 6" key="1">
    <citation type="journal article" date="2014" name="Environ. Microbiol.">
        <title>Insights into organohalide respiration and the versatile catabolism of Sulfurospirillum multivorans gained from comparative genomics and physiological studies.</title>
        <authorList>
            <person name="Goris T."/>
            <person name="Schubert T."/>
            <person name="Gadkari J."/>
            <person name="Wubet T."/>
            <person name="Tarkka M."/>
            <person name="Buscot F."/>
            <person name="Adrian L."/>
            <person name="Diekert G."/>
        </authorList>
    </citation>
    <scope>NUCLEOTIDE SEQUENCE [LARGE SCALE GENOMIC DNA]</scope>
    <source>
        <strain evidence="6">DM 12446 / JCM 15788 / NBRC 109480</strain>
    </source>
</reference>
<dbReference type="InterPro" id="IPR050090">
    <property type="entry name" value="Tyrosine_recombinase_XerCD"/>
</dbReference>
<keyword evidence="2" id="KW-0229">DNA integration</keyword>
<dbReference type="PANTHER" id="PTHR30349">
    <property type="entry name" value="PHAGE INTEGRASE-RELATED"/>
    <property type="match status" value="1"/>
</dbReference>
<evidence type="ECO:0000256" key="1">
    <source>
        <dbReference type="ARBA" id="ARBA00004496"/>
    </source>
</evidence>
<keyword evidence="3" id="KW-0233">DNA recombination</keyword>
<dbReference type="AlphaFoldDB" id="A0AA86DYS7"/>
<dbReference type="Proteomes" id="UP000019322">
    <property type="component" value="Chromosome"/>
</dbReference>
<dbReference type="GO" id="GO:0006310">
    <property type="term" value="P:DNA recombination"/>
    <property type="evidence" value="ECO:0007669"/>
    <property type="project" value="UniProtKB-KW"/>
</dbReference>
<dbReference type="Pfam" id="PF00589">
    <property type="entry name" value="Phage_integrase"/>
    <property type="match status" value="1"/>
</dbReference>
<accession>A0AA86DYS7</accession>
<dbReference type="Gene3D" id="1.10.443.10">
    <property type="entry name" value="Intergrase catalytic core"/>
    <property type="match status" value="1"/>
</dbReference>
<evidence type="ECO:0000256" key="3">
    <source>
        <dbReference type="ARBA" id="ARBA00023172"/>
    </source>
</evidence>